<feature type="region of interest" description="Disordered" evidence="1">
    <location>
        <begin position="336"/>
        <end position="357"/>
    </location>
</feature>
<keyword evidence="2" id="KW-1185">Reference proteome</keyword>
<proteinExistence type="predicted"/>
<feature type="compositionally biased region" description="Polar residues" evidence="1">
    <location>
        <begin position="343"/>
        <end position="352"/>
    </location>
</feature>
<evidence type="ECO:0000256" key="1">
    <source>
        <dbReference type="SAM" id="MobiDB-lite"/>
    </source>
</evidence>
<organism evidence="2 3">
    <name type="scientific">Steinernema glaseri</name>
    <dbReference type="NCBI Taxonomy" id="37863"/>
    <lineage>
        <taxon>Eukaryota</taxon>
        <taxon>Metazoa</taxon>
        <taxon>Ecdysozoa</taxon>
        <taxon>Nematoda</taxon>
        <taxon>Chromadorea</taxon>
        <taxon>Rhabditida</taxon>
        <taxon>Tylenchina</taxon>
        <taxon>Panagrolaimomorpha</taxon>
        <taxon>Strongyloidoidea</taxon>
        <taxon>Steinernematidae</taxon>
        <taxon>Steinernema</taxon>
    </lineage>
</organism>
<evidence type="ECO:0000313" key="2">
    <source>
        <dbReference type="Proteomes" id="UP000095287"/>
    </source>
</evidence>
<sequence length="502" mass="57984">MHCDVLQELTSTSKEELEDSGIRRRTRLSCAYPHPPNVCLVLRHRSYVPSREKCPFLTVLIGTSSSVNHENLPSHQNPMATDSNNLWRKSILVGEKNSAVQYYALIDFLCKYGRLNKSDIVNVEVISAGVQLDLKSEESVLQVLGNINEVRKRGEQLPFDTRRCWPLEFFRMRLKASTELMQHKTGYYLDEIDLQVKPCQRLTETEMPARFRTNTILFKFTKSKVINADNAYITFAKVVKKCGGSPDDIKDVEPASEILTVTFRNEESASRVLKTFQEKKIRDELSAEFKPCRIFYDLPEHLQKKRNALFAEIHKEKANDYKYVDEFDLTIKTKPGMSKSHKTSSLSQAETQDPQRECNKRPSFTIYCAEQVYVKYDHMGFTQFMKELFGSYATDIELEERMDHGFKVSLKPTSRMTVDKLLAHLGKQSVQIYYATNCPNYRHMGFEEFMEELFGVYAKDIKMEVRYVNGFDVSLKPTARTSIEKLLMCLPEDVNLAIFVSS</sequence>
<protein>
    <submittedName>
        <fullName evidence="3">Ubiquitinyl hydrolase 1</fullName>
    </submittedName>
</protein>
<reference evidence="3" key="1">
    <citation type="submission" date="2016-11" db="UniProtKB">
        <authorList>
            <consortium name="WormBaseParasite"/>
        </authorList>
    </citation>
    <scope>IDENTIFICATION</scope>
</reference>
<dbReference type="AlphaFoldDB" id="A0A1I8ASY6"/>
<accession>A0A1I8ASY6</accession>
<evidence type="ECO:0000313" key="3">
    <source>
        <dbReference type="WBParaSite" id="L893_g8896.t1"/>
    </source>
</evidence>
<dbReference type="Proteomes" id="UP000095287">
    <property type="component" value="Unplaced"/>
</dbReference>
<dbReference type="WBParaSite" id="L893_g8896.t1">
    <property type="protein sequence ID" value="L893_g8896.t1"/>
    <property type="gene ID" value="L893_g8896"/>
</dbReference>
<name>A0A1I8ASY6_9BILA</name>